<dbReference type="Pfam" id="PF06985">
    <property type="entry name" value="HET"/>
    <property type="match status" value="1"/>
</dbReference>
<proteinExistence type="predicted"/>
<keyword evidence="4" id="KW-1185">Reference proteome</keyword>
<evidence type="ECO:0000259" key="2">
    <source>
        <dbReference type="Pfam" id="PF06985"/>
    </source>
</evidence>
<name>A0AAN7A484_9PEZI</name>
<accession>A0AAN7A484</accession>
<comment type="caution">
    <text evidence="3">The sequence shown here is derived from an EMBL/GenBank/DDBJ whole genome shotgun (WGS) entry which is preliminary data.</text>
</comment>
<feature type="domain" description="Heterokaryon incompatibility" evidence="2">
    <location>
        <begin position="267"/>
        <end position="395"/>
    </location>
</feature>
<dbReference type="Proteomes" id="UP001302321">
    <property type="component" value="Unassembled WGS sequence"/>
</dbReference>
<dbReference type="EMBL" id="MU866498">
    <property type="protein sequence ID" value="KAK4171832.1"/>
    <property type="molecule type" value="Genomic_DNA"/>
</dbReference>
<dbReference type="PANTHER" id="PTHR33112">
    <property type="entry name" value="DOMAIN PROTEIN, PUTATIVE-RELATED"/>
    <property type="match status" value="1"/>
</dbReference>
<gene>
    <name evidence="3" type="ORF">QBC36DRAFT_339188</name>
</gene>
<organism evidence="3 4">
    <name type="scientific">Triangularia setosa</name>
    <dbReference type="NCBI Taxonomy" id="2587417"/>
    <lineage>
        <taxon>Eukaryota</taxon>
        <taxon>Fungi</taxon>
        <taxon>Dikarya</taxon>
        <taxon>Ascomycota</taxon>
        <taxon>Pezizomycotina</taxon>
        <taxon>Sordariomycetes</taxon>
        <taxon>Sordariomycetidae</taxon>
        <taxon>Sordariales</taxon>
        <taxon>Podosporaceae</taxon>
        <taxon>Triangularia</taxon>
    </lineage>
</organism>
<protein>
    <submittedName>
        <fullName evidence="3">HET domain-containing protein</fullName>
    </submittedName>
</protein>
<sequence length="840" mass="96101">MKMPVINLRNPSKRGHNRVSPSSSPEPSPPGPKRPRHDPTSPLCAECQTFDHDSQQNGKRFLEKFQVGDMIRADAPVRAANGSYYYADALPVYHFQDRLNQDTQCPLCKFFRSMRIQADEHEKYKLIVLPSSESWLFQLGLLKKYSEMWDDLVNSLFMIVVPDLDWLPPQGHEVTWMERYVPSVGMIYRLPAPESGVPDREWLIRPRELRNEVDMGLVREWLDMCKKKHGKACRTQTSDEVVERGFRVIDCEADPPTVGIQPWGVTYAALSYVWGSSPEDQVEWPKTVLDAVSATKDIGFRYIWIDRLCINQSDADEKAYLISKMATIYEGAEVTLVAAAGNGASHGLPGIRSTTRRPQPQYHLDNGKTLVSTLRDPRHDILESSYWTRGWTYQEGILSNRRIVFTEHQAYWECRSMAAQESIITRLFHRFSHVDNFLIDEGENERTWDEVKNEEVMADFMLSGIFKGNTYSGGPVSSPESFANTDGDDLYRLDYGFPLHLNATLRAQLRGLNEHIRAYSHRQLTNQTDALPAFMGITSMYKSSPGLYLLLGLPLYLEGSANSCSTTQITFAMSASGWYHRSSPRPHQMFLSEPCNRRTHLPSWTWAGWVGPVSWRAPPAIEHCTNMTDIVDAISAKQPPQPLWAAELHLFNSAVLRSGNTPTRTIKLRDCHSPGPLDLETPDVILLQNPYVLEYSTRHEDVKREWSWTQRVGRVGRQVPSGESVEWDKKQYRIAGRLCFVALSVEMTEEQWSKKHFTGELVSVLMYATRWNPEENEGHGGAHFMTLRKVREFRPGVCCWERVGVVYLIIPKESLDKCLTDNDLLRQAPVERREMVVLIE</sequence>
<dbReference type="InterPro" id="IPR010730">
    <property type="entry name" value="HET"/>
</dbReference>
<evidence type="ECO:0000256" key="1">
    <source>
        <dbReference type="SAM" id="MobiDB-lite"/>
    </source>
</evidence>
<dbReference type="PANTHER" id="PTHR33112:SF1">
    <property type="entry name" value="HETEROKARYON INCOMPATIBILITY DOMAIN-CONTAINING PROTEIN"/>
    <property type="match status" value="1"/>
</dbReference>
<evidence type="ECO:0000313" key="4">
    <source>
        <dbReference type="Proteomes" id="UP001302321"/>
    </source>
</evidence>
<feature type="region of interest" description="Disordered" evidence="1">
    <location>
        <begin position="1"/>
        <end position="42"/>
    </location>
</feature>
<dbReference type="AlphaFoldDB" id="A0AAN7A484"/>
<reference evidence="3" key="1">
    <citation type="journal article" date="2023" name="Mol. Phylogenet. Evol.">
        <title>Genome-scale phylogeny and comparative genomics of the fungal order Sordariales.</title>
        <authorList>
            <person name="Hensen N."/>
            <person name="Bonometti L."/>
            <person name="Westerberg I."/>
            <person name="Brannstrom I.O."/>
            <person name="Guillou S."/>
            <person name="Cros-Aarteil S."/>
            <person name="Calhoun S."/>
            <person name="Haridas S."/>
            <person name="Kuo A."/>
            <person name="Mondo S."/>
            <person name="Pangilinan J."/>
            <person name="Riley R."/>
            <person name="LaButti K."/>
            <person name="Andreopoulos B."/>
            <person name="Lipzen A."/>
            <person name="Chen C."/>
            <person name="Yan M."/>
            <person name="Daum C."/>
            <person name="Ng V."/>
            <person name="Clum A."/>
            <person name="Steindorff A."/>
            <person name="Ohm R.A."/>
            <person name="Martin F."/>
            <person name="Silar P."/>
            <person name="Natvig D.O."/>
            <person name="Lalanne C."/>
            <person name="Gautier V."/>
            <person name="Ament-Velasquez S.L."/>
            <person name="Kruys A."/>
            <person name="Hutchinson M.I."/>
            <person name="Powell A.J."/>
            <person name="Barry K."/>
            <person name="Miller A.N."/>
            <person name="Grigoriev I.V."/>
            <person name="Debuchy R."/>
            <person name="Gladieux P."/>
            <person name="Hiltunen Thoren M."/>
            <person name="Johannesson H."/>
        </authorList>
    </citation>
    <scope>NUCLEOTIDE SEQUENCE</scope>
    <source>
        <strain evidence="3">CBS 892.96</strain>
    </source>
</reference>
<evidence type="ECO:0000313" key="3">
    <source>
        <dbReference type="EMBL" id="KAK4171832.1"/>
    </source>
</evidence>
<reference evidence="3" key="2">
    <citation type="submission" date="2023-05" db="EMBL/GenBank/DDBJ databases">
        <authorList>
            <consortium name="Lawrence Berkeley National Laboratory"/>
            <person name="Steindorff A."/>
            <person name="Hensen N."/>
            <person name="Bonometti L."/>
            <person name="Westerberg I."/>
            <person name="Brannstrom I.O."/>
            <person name="Guillou S."/>
            <person name="Cros-Aarteil S."/>
            <person name="Calhoun S."/>
            <person name="Haridas S."/>
            <person name="Kuo A."/>
            <person name="Mondo S."/>
            <person name="Pangilinan J."/>
            <person name="Riley R."/>
            <person name="Labutti K."/>
            <person name="Andreopoulos B."/>
            <person name="Lipzen A."/>
            <person name="Chen C."/>
            <person name="Yanf M."/>
            <person name="Daum C."/>
            <person name="Ng V."/>
            <person name="Clum A."/>
            <person name="Ohm R."/>
            <person name="Martin F."/>
            <person name="Silar P."/>
            <person name="Natvig D."/>
            <person name="Lalanne C."/>
            <person name="Gautier V."/>
            <person name="Ament-Velasquez S.L."/>
            <person name="Kruys A."/>
            <person name="Hutchinson M.I."/>
            <person name="Powell A.J."/>
            <person name="Barry K."/>
            <person name="Miller A.N."/>
            <person name="Grigoriev I.V."/>
            <person name="Debuchy R."/>
            <person name="Gladieux P."/>
            <person name="Thoren M.H."/>
            <person name="Johannesson H."/>
        </authorList>
    </citation>
    <scope>NUCLEOTIDE SEQUENCE</scope>
    <source>
        <strain evidence="3">CBS 892.96</strain>
    </source>
</reference>